<gene>
    <name evidence="1" type="ORF">EVAR_74874_1</name>
</gene>
<reference evidence="1 2" key="1">
    <citation type="journal article" date="2019" name="Commun. Biol.">
        <title>The bagworm genome reveals a unique fibroin gene that provides high tensile strength.</title>
        <authorList>
            <person name="Kono N."/>
            <person name="Nakamura H."/>
            <person name="Ohtoshi R."/>
            <person name="Tomita M."/>
            <person name="Numata K."/>
            <person name="Arakawa K."/>
        </authorList>
    </citation>
    <scope>NUCLEOTIDE SEQUENCE [LARGE SCALE GENOMIC DNA]</scope>
</reference>
<evidence type="ECO:0008006" key="3">
    <source>
        <dbReference type="Google" id="ProtNLM"/>
    </source>
</evidence>
<dbReference type="AlphaFoldDB" id="A0A4C1SSD6"/>
<evidence type="ECO:0000313" key="1">
    <source>
        <dbReference type="EMBL" id="GBP04158.1"/>
    </source>
</evidence>
<dbReference type="EMBL" id="BGZK01000012">
    <property type="protein sequence ID" value="GBP04158.1"/>
    <property type="molecule type" value="Genomic_DNA"/>
</dbReference>
<evidence type="ECO:0000313" key="2">
    <source>
        <dbReference type="Proteomes" id="UP000299102"/>
    </source>
</evidence>
<protein>
    <recommendedName>
        <fullName evidence="3">Reverse transcriptase domain-containing protein</fullName>
    </recommendedName>
</protein>
<dbReference type="OrthoDB" id="425681at2759"/>
<accession>A0A4C1SSD6</accession>
<keyword evidence="2" id="KW-1185">Reference proteome</keyword>
<sequence>MCVEGGVDDKIVDVCKLLKDRRLDILCMNEDKRKGSGGASKRGSFDTYWSGVDHNQRGCRGVDFILLERLSECVNGYECVSGRDGCLFDLKGFECRIRMDELSVKWLLYADEQVILVPSACALQDMVNKMNDYVTKMGTKVNVGKIKVIVFEKGESTTECDLLIEGEKVEHVKDGDAIAAQYVWSVWKDRCRNSDVRERCGLKEDVVTRVEREMLLWFGHLER</sequence>
<proteinExistence type="predicted"/>
<organism evidence="1 2">
    <name type="scientific">Eumeta variegata</name>
    <name type="common">Bagworm moth</name>
    <name type="synonym">Eumeta japonica</name>
    <dbReference type="NCBI Taxonomy" id="151549"/>
    <lineage>
        <taxon>Eukaryota</taxon>
        <taxon>Metazoa</taxon>
        <taxon>Ecdysozoa</taxon>
        <taxon>Arthropoda</taxon>
        <taxon>Hexapoda</taxon>
        <taxon>Insecta</taxon>
        <taxon>Pterygota</taxon>
        <taxon>Neoptera</taxon>
        <taxon>Endopterygota</taxon>
        <taxon>Lepidoptera</taxon>
        <taxon>Glossata</taxon>
        <taxon>Ditrysia</taxon>
        <taxon>Tineoidea</taxon>
        <taxon>Psychidae</taxon>
        <taxon>Oiketicinae</taxon>
        <taxon>Eumeta</taxon>
    </lineage>
</organism>
<comment type="caution">
    <text evidence="1">The sequence shown here is derived from an EMBL/GenBank/DDBJ whole genome shotgun (WGS) entry which is preliminary data.</text>
</comment>
<dbReference type="Proteomes" id="UP000299102">
    <property type="component" value="Unassembled WGS sequence"/>
</dbReference>
<name>A0A4C1SSD6_EUMVA</name>